<reference evidence="2 3" key="2">
    <citation type="submission" date="2018-11" db="EMBL/GenBank/DDBJ databases">
        <authorList>
            <consortium name="Pathogen Informatics"/>
        </authorList>
    </citation>
    <scope>NUCLEOTIDE SEQUENCE [LARGE SCALE GENOMIC DNA]</scope>
</reference>
<evidence type="ECO:0000313" key="3">
    <source>
        <dbReference type="Proteomes" id="UP000050794"/>
    </source>
</evidence>
<dbReference type="InterPro" id="IPR046357">
    <property type="entry name" value="PPIase_dom_sf"/>
</dbReference>
<gene>
    <name evidence="2" type="ORF">TCNE_LOCUS17590</name>
</gene>
<dbReference type="WBParaSite" id="TCNE_0001759101-mRNA-1">
    <property type="protein sequence ID" value="TCNE_0001759101-mRNA-1"/>
    <property type="gene ID" value="TCNE_0001759101"/>
</dbReference>
<evidence type="ECO:0000259" key="1">
    <source>
        <dbReference type="Pfam" id="PF23322"/>
    </source>
</evidence>
<evidence type="ECO:0000313" key="2">
    <source>
        <dbReference type="EMBL" id="VDM48911.1"/>
    </source>
</evidence>
<dbReference type="InterPro" id="IPR056277">
    <property type="entry name" value="PPIase_AIP"/>
</dbReference>
<protein>
    <submittedName>
        <fullName evidence="4">Inorganic diphosphatase</fullName>
    </submittedName>
</protein>
<feature type="domain" description="AIP/AIPL N-terminal FKBP-type PPIase" evidence="1">
    <location>
        <begin position="25"/>
        <end position="103"/>
    </location>
</feature>
<dbReference type="GO" id="GO:0003755">
    <property type="term" value="F:peptidyl-prolyl cis-trans isomerase activity"/>
    <property type="evidence" value="ECO:0007669"/>
    <property type="project" value="InterPro"/>
</dbReference>
<dbReference type="Pfam" id="PF23322">
    <property type="entry name" value="PPIase_AIP"/>
    <property type="match status" value="1"/>
</dbReference>
<sequence>MQSSKSRIKTFKKILHAGRGELPEYRTGTKAIFHYETLKPTVDVDLEGFPQSRNSYETVDDTRKPYPDGYGKPLEIVFGKKFQLPVFETCIKTMLIDEVNKFCWFSLSIILPIKKSLIFQVEGEGEVHSSFLHIKKFILWKCSHSI</sequence>
<organism evidence="3 4">
    <name type="scientific">Toxocara canis</name>
    <name type="common">Canine roundworm</name>
    <dbReference type="NCBI Taxonomy" id="6265"/>
    <lineage>
        <taxon>Eukaryota</taxon>
        <taxon>Metazoa</taxon>
        <taxon>Ecdysozoa</taxon>
        <taxon>Nematoda</taxon>
        <taxon>Chromadorea</taxon>
        <taxon>Rhabditida</taxon>
        <taxon>Spirurina</taxon>
        <taxon>Ascaridomorpha</taxon>
        <taxon>Ascaridoidea</taxon>
        <taxon>Toxocaridae</taxon>
        <taxon>Toxocara</taxon>
    </lineage>
</organism>
<dbReference type="Gene3D" id="3.10.50.40">
    <property type="match status" value="1"/>
</dbReference>
<reference evidence="4" key="1">
    <citation type="submission" date="2016-06" db="UniProtKB">
        <authorList>
            <consortium name="WormBaseParasite"/>
        </authorList>
    </citation>
    <scope>IDENTIFICATION</scope>
</reference>
<name>A0A183VA20_TOXCA</name>
<evidence type="ECO:0000313" key="4">
    <source>
        <dbReference type="WBParaSite" id="TCNE_0001759101-mRNA-1"/>
    </source>
</evidence>
<accession>A0A183VA20</accession>
<keyword evidence="3" id="KW-1185">Reference proteome</keyword>
<dbReference type="Proteomes" id="UP000050794">
    <property type="component" value="Unassembled WGS sequence"/>
</dbReference>
<dbReference type="EMBL" id="UYWY01024586">
    <property type="protein sequence ID" value="VDM48911.1"/>
    <property type="molecule type" value="Genomic_DNA"/>
</dbReference>
<dbReference type="AlphaFoldDB" id="A0A183VA20"/>
<proteinExistence type="predicted"/>